<reference evidence="3" key="2">
    <citation type="submission" date="2020-09" db="EMBL/GenBank/DDBJ databases">
        <authorList>
            <person name="Sun Q."/>
            <person name="Ohkuma M."/>
        </authorList>
    </citation>
    <scope>NUCLEOTIDE SEQUENCE</scope>
    <source>
        <strain evidence="3">JCM 4646</strain>
    </source>
</reference>
<feature type="compositionally biased region" description="Low complexity" evidence="1">
    <location>
        <begin position="371"/>
        <end position="391"/>
    </location>
</feature>
<feature type="region of interest" description="Disordered" evidence="1">
    <location>
        <begin position="355"/>
        <end position="402"/>
    </location>
</feature>
<dbReference type="RefSeq" id="WP_190215384.1">
    <property type="nucleotide sequence ID" value="NZ_BNBO01000077.1"/>
</dbReference>
<feature type="compositionally biased region" description="Gly residues" evidence="1">
    <location>
        <begin position="392"/>
        <end position="402"/>
    </location>
</feature>
<dbReference type="Proteomes" id="UP000617734">
    <property type="component" value="Unassembled WGS sequence"/>
</dbReference>
<dbReference type="PANTHER" id="PTHR33371:SF16">
    <property type="entry name" value="MCE-FAMILY PROTEIN MCE3F"/>
    <property type="match status" value="1"/>
</dbReference>
<dbReference type="Pfam" id="PF02470">
    <property type="entry name" value="MlaD"/>
    <property type="match status" value="1"/>
</dbReference>
<protein>
    <recommendedName>
        <fullName evidence="2">Mce/MlaD domain-containing protein</fullName>
    </recommendedName>
</protein>
<dbReference type="NCBIfam" id="TIGR00996">
    <property type="entry name" value="Mtu_fam_mce"/>
    <property type="match status" value="1"/>
</dbReference>
<dbReference type="GO" id="GO:0005576">
    <property type="term" value="C:extracellular region"/>
    <property type="evidence" value="ECO:0007669"/>
    <property type="project" value="TreeGrafter"/>
</dbReference>
<evidence type="ECO:0000259" key="2">
    <source>
        <dbReference type="Pfam" id="PF02470"/>
    </source>
</evidence>
<reference evidence="3" key="1">
    <citation type="journal article" date="2014" name="Int. J. Syst. Evol. Microbiol.">
        <title>Complete genome sequence of Corynebacterium casei LMG S-19264T (=DSM 44701T), isolated from a smear-ripened cheese.</title>
        <authorList>
            <consortium name="US DOE Joint Genome Institute (JGI-PGF)"/>
            <person name="Walter F."/>
            <person name="Albersmeier A."/>
            <person name="Kalinowski J."/>
            <person name="Ruckert C."/>
        </authorList>
    </citation>
    <scope>NUCLEOTIDE SEQUENCE</scope>
    <source>
        <strain evidence="3">JCM 4646</strain>
    </source>
</reference>
<comment type="caution">
    <text evidence="3">The sequence shown here is derived from an EMBL/GenBank/DDBJ whole genome shotgun (WGS) entry which is preliminary data.</text>
</comment>
<keyword evidence="4" id="KW-1185">Reference proteome</keyword>
<evidence type="ECO:0000313" key="3">
    <source>
        <dbReference type="EMBL" id="GHE24582.1"/>
    </source>
</evidence>
<proteinExistence type="predicted"/>
<sequence length="436" mass="43732">MLTLGTRLRNLAFLLVAVLVLGVIAVRYADLGRYVGVRGYYVVQVELPETGGLFEHSDVTYRGVSVGRVGPIALTAHGVRAELRIDNSAPRIPTRLEAVVANLSAVGEQYIDLRPSTADGPYLVDGSTIAEQDTRTPAPVTNLLTSVDRLTGSVPLQSLRTVVDEFGQAFAGQDANLQALLDNSGRFIAAADAALPGNTTLLVDARTVLGTQAEEGAAIESFATDARLLAEQLSASDTDLRRVIAAGPAAAGQVSSLLSDLDPGLSVLLANLLTTSDIAVTRQRGIEELLVRLPAVAAAGAGAVDVGGLRVGMALTFFSPLPCTDGYQGTTRRNGLDTSAGPEFNTAARCTSAPGTGIGVRGSANAPTGGVPDPAVPGALLPAAGTPVPGTSGAGAGTGAGAGGAGALPGPLGLPALSPAAPTDLRGLLGLGGGAG</sequence>
<feature type="domain" description="Mce/MlaD" evidence="2">
    <location>
        <begin position="40"/>
        <end position="115"/>
    </location>
</feature>
<dbReference type="GeneID" id="95357718"/>
<dbReference type="InterPro" id="IPR005693">
    <property type="entry name" value="Mce"/>
</dbReference>
<evidence type="ECO:0000313" key="4">
    <source>
        <dbReference type="Proteomes" id="UP000617734"/>
    </source>
</evidence>
<dbReference type="EMBL" id="BNBO01000077">
    <property type="protein sequence ID" value="GHE24582.1"/>
    <property type="molecule type" value="Genomic_DNA"/>
</dbReference>
<gene>
    <name evidence="3" type="ORF">GCM10018781_74900</name>
</gene>
<dbReference type="InterPro" id="IPR052336">
    <property type="entry name" value="MlaD_Phospholipid_Transporter"/>
</dbReference>
<evidence type="ECO:0000256" key="1">
    <source>
        <dbReference type="SAM" id="MobiDB-lite"/>
    </source>
</evidence>
<accession>A0A918YTY9</accession>
<dbReference type="PANTHER" id="PTHR33371">
    <property type="entry name" value="INTERMEMBRANE PHOSPHOLIPID TRANSPORT SYSTEM BINDING PROTEIN MLAD-RELATED"/>
    <property type="match status" value="1"/>
</dbReference>
<organism evidence="3 4">
    <name type="scientific">Kitasatospora indigofera</name>
    <dbReference type="NCBI Taxonomy" id="67307"/>
    <lineage>
        <taxon>Bacteria</taxon>
        <taxon>Bacillati</taxon>
        <taxon>Actinomycetota</taxon>
        <taxon>Actinomycetes</taxon>
        <taxon>Kitasatosporales</taxon>
        <taxon>Streptomycetaceae</taxon>
        <taxon>Kitasatospora</taxon>
    </lineage>
</organism>
<name>A0A918YTY9_9ACTN</name>
<dbReference type="AlphaFoldDB" id="A0A918YTY9"/>
<dbReference type="InterPro" id="IPR003399">
    <property type="entry name" value="Mce/MlaD"/>
</dbReference>